<gene>
    <name evidence="6" type="ORF">fugu_003671</name>
</gene>
<dbReference type="InterPro" id="IPR058750">
    <property type="entry name" value="TPR_Epg5"/>
</dbReference>
<dbReference type="Pfam" id="PF26573">
    <property type="entry name" value="TPR_Epg5_2"/>
    <property type="match status" value="1"/>
</dbReference>
<dbReference type="EMBL" id="SWLE01000017">
    <property type="protein sequence ID" value="TNM89437.1"/>
    <property type="molecule type" value="Genomic_DNA"/>
</dbReference>
<evidence type="ECO:0008006" key="8">
    <source>
        <dbReference type="Google" id="ProtNLM"/>
    </source>
</evidence>
<feature type="compositionally biased region" description="Low complexity" evidence="3">
    <location>
        <begin position="82"/>
        <end position="93"/>
    </location>
</feature>
<keyword evidence="2" id="KW-0072">Autophagy</keyword>
<feature type="compositionally biased region" description="Basic and acidic residues" evidence="3">
    <location>
        <begin position="111"/>
        <end position="129"/>
    </location>
</feature>
<sequence>MEAVRPKKTKAKPVVKSKRKPAEVNTRSTAPPAAPDDATSSEFTEIPLSSPYQSPEEERHEPDAQLQTTTHPSDELSEELEASSSHTLAASLSNVASQSKQTKPNPGDLTESSRDEGAARQDEEHKATDETTNLAPALYPCLATLEESSEIHLCEANVKNPEWEPAVLSLPEQESSPPSLQLESVAEISRSKLYPQLPKTAPEMQPFTPEQLSVWEPAGGLRTWFESVEVCATQFYALARQENHELTELLQNYWRCRRQLTQSHTQLHTQSSECKSTQNRLWSFREEQLTLQGVCADQSKVCGYHRFQQADFSEGVLTELRKLFEARSELLHQKVALHAYTAQLSRLQVESYLYHLLKDYSGSQTQPCSLQPLKEAISVLFSFTRRVLDDTQFQTDVHHWLERLVAVLLHSGGSDERLFLLCHLLCCPAGVGKWAAHFLQVWGTSCGVQQFMQALTILMSPVRHRAELLGHLKPCESQSSTASGPGSGNWTLVDEGGEEDEDPESSWLLLCEEDLISLLTQFPFQQLYSHMLGINTKGLGIWLFMSEMPYGTLSSSMLWKVLYVMQCAETAELETLSNTCDTHSCMMGLRDPQHQQRFEHWLCEVNSSDGISLLTALAQMATPTRHSDPSFITTISLLIYQVSYVSVSTRETYSKVGRELLASIATVHPYIISVLLERLRETIKTVGMVALYLCKELPLSLWRPTHEEICVIGAWLLAAPPGCGGEPPGLCHTRGPELGLHSDVLCLLQDGSLALSPSLHSEVALLVAEAYQKYLTDKPYSGLISEGLKQVSYLASVLRLGVSPEASFNQWAWQLLLRLKLHANAQNPKGAWSVPALASNPPQELTHSPSMHSVIRAVKAGIPIGCYLSIAMTTVGHRFVSCIQLFLQYDSVCPQGVTQQVTHRVAPLLTGATYGDNIRLLNSVIQNHVVESSLPSRVGVAAVLEFWVKILIQQNFWFRDKTVLFLMDQLCCAAFQHHQEECVQRLLYHEHKNALGYHGDRGLLSSLVDWIAGNATPSFIEGPSLSAEKAQQKLKLPVAPSLLRMQVYRWACQALATPLDHPLLPLVWQKFLQLYLRQPGPEYGLAAGGCIGRRFFQASSQAALLRDLRQRIQEVSNFHHAASQALRVPLPHAPSSDSQGSPDNPLQPYLTSPQLHTELVRLFGVFALWLDDETLQKQEVYLPSLPPEYDPHRLAQVMQRQQELWLEFMDQERLLYDVKEVLSLWEKVRSEPAFLKPKNLDLTEKTNRTNAKDRILSNLQNHPVPHPPPELQKQKAPVAEIPSVCLTDSKAATDLIQTDLSILQEQARIAVAREAQQVALEQELLESLPLLYKNQSEQVTMALECKGKGGQPCQGAANISVTCERVQRQEAVQTQITSLCRDIKKLQTDAVAPPPQSLAQAAVHTENFITTLVNMYKAQRSPAAQHVGVTAFHLIVAYVCEDTLRHPPTRQYLSSCVEILGQVFIQGNADECSRVLRTILDQRRLCPLVAPFFTPNAAPSQLVFLYQDIVMSLDLSSADVVFLLLTKFDLSQWLNETHPVFSERTRLLELVHGALCVCGQDPEPELLIPFHLFTKHWTGLLRYHFPDHYSDCLRLLMTSSSNQLLSPECWKVTLQVLGCLPPTHQTKIKAEQTHSVSDVTGCAVGPFVPPYRSPISLSPQQVDETIDWLSDYFLRSRLGNPELRSFGLYSAWTPYVNEVVSLWEHLIGRLINVRLSSCARESVGSSKITKALHDLHSKIVKLFKPWIFPLDTSSSSDLKCYPWLETEASAAGELVSLYTQLTETLHHKFRERLLPGQRGVLWLCLMQYCESCTAPRTPEYLLYLYHTHLRSLPWRHLHPDTLLMEQLFKVERGSPKSCFLYLGEVLCEVNWLSVLSDHFRATPVSAACPAPPDTHNESHRMLVYLLYMLVFLAKEEQMLSQKDSPLFSLLVQSTSLPCYQVDLTSYQGILGYEETLKAGALVRWCVQSLVTLEQGGNISLNSLEAQLETLLEGIVTFNPPED</sequence>
<feature type="compositionally biased region" description="Low complexity" evidence="3">
    <location>
        <begin position="28"/>
        <end position="41"/>
    </location>
</feature>
<organism evidence="6 7">
    <name type="scientific">Takifugu bimaculatus</name>
    <dbReference type="NCBI Taxonomy" id="433685"/>
    <lineage>
        <taxon>Eukaryota</taxon>
        <taxon>Metazoa</taxon>
        <taxon>Chordata</taxon>
        <taxon>Craniata</taxon>
        <taxon>Vertebrata</taxon>
        <taxon>Euteleostomi</taxon>
        <taxon>Actinopterygii</taxon>
        <taxon>Neopterygii</taxon>
        <taxon>Teleostei</taxon>
        <taxon>Neoteleostei</taxon>
        <taxon>Acanthomorphata</taxon>
        <taxon>Eupercaria</taxon>
        <taxon>Tetraodontiformes</taxon>
        <taxon>Tetradontoidea</taxon>
        <taxon>Tetraodontidae</taxon>
        <taxon>Takifugu</taxon>
    </lineage>
</organism>
<reference evidence="6 7" key="1">
    <citation type="submission" date="2019-04" db="EMBL/GenBank/DDBJ databases">
        <title>The sequence and de novo assembly of Takifugu bimaculatus genome using PacBio and Hi-C technologies.</title>
        <authorList>
            <person name="Xu P."/>
            <person name="Liu B."/>
            <person name="Zhou Z."/>
        </authorList>
    </citation>
    <scope>NUCLEOTIDE SEQUENCE [LARGE SCALE GENOMIC DNA]</scope>
    <source>
        <strain evidence="6">TB-2018</strain>
        <tissue evidence="6">Muscle</tissue>
    </source>
</reference>
<feature type="domain" description="Epg5-like central TPR repeats" evidence="4">
    <location>
        <begin position="1468"/>
        <end position="1871"/>
    </location>
</feature>
<feature type="region of interest" description="Disordered" evidence="3">
    <location>
        <begin position="1130"/>
        <end position="1149"/>
    </location>
</feature>
<dbReference type="GO" id="GO:0005737">
    <property type="term" value="C:cytoplasm"/>
    <property type="evidence" value="ECO:0007669"/>
    <property type="project" value="TreeGrafter"/>
</dbReference>
<keyword evidence="7" id="KW-1185">Reference proteome</keyword>
<evidence type="ECO:0000256" key="2">
    <source>
        <dbReference type="ARBA" id="ARBA00023006"/>
    </source>
</evidence>
<feature type="compositionally biased region" description="Polar residues" evidence="3">
    <location>
        <begin position="476"/>
        <end position="490"/>
    </location>
</feature>
<comment type="similarity">
    <text evidence="1">Belongs to the EPG5 family.</text>
</comment>
<feature type="compositionally biased region" description="Basic residues" evidence="3">
    <location>
        <begin position="1"/>
        <end position="19"/>
    </location>
</feature>
<protein>
    <recommendedName>
        <fullName evidence="8">Ectopic P granules protein 5 homolog</fullName>
    </recommendedName>
</protein>
<dbReference type="InterPro" id="IPR051436">
    <property type="entry name" value="Autophagy-related_EPG5"/>
</dbReference>
<name>A0A4Z2BC84_9TELE</name>
<dbReference type="GO" id="GO:0097352">
    <property type="term" value="P:autophagosome maturation"/>
    <property type="evidence" value="ECO:0007669"/>
    <property type="project" value="TreeGrafter"/>
</dbReference>
<dbReference type="InterPro" id="IPR059030">
    <property type="entry name" value="TPR_Epg5_mid"/>
</dbReference>
<feature type="region of interest" description="Disordered" evidence="3">
    <location>
        <begin position="1"/>
        <end position="132"/>
    </location>
</feature>
<feature type="region of interest" description="Disordered" evidence="3">
    <location>
        <begin position="475"/>
        <end position="501"/>
    </location>
</feature>
<proteinExistence type="inferred from homology"/>
<feature type="domain" description="Epg5-like TPR" evidence="5">
    <location>
        <begin position="1028"/>
        <end position="1210"/>
    </location>
</feature>
<evidence type="ECO:0000259" key="5">
    <source>
        <dbReference type="Pfam" id="PF26573"/>
    </source>
</evidence>
<dbReference type="Pfam" id="PF26103">
    <property type="entry name" value="TPR_Epg5"/>
    <property type="match status" value="1"/>
</dbReference>
<evidence type="ECO:0000313" key="7">
    <source>
        <dbReference type="Proteomes" id="UP000516260"/>
    </source>
</evidence>
<accession>A0A4Z2BC84</accession>
<evidence type="ECO:0000256" key="3">
    <source>
        <dbReference type="SAM" id="MobiDB-lite"/>
    </source>
</evidence>
<dbReference type="PANTHER" id="PTHR31139:SF4">
    <property type="entry name" value="ECTOPIC P GRANULES PROTEIN 5 HOMOLOG"/>
    <property type="match status" value="1"/>
</dbReference>
<evidence type="ECO:0000259" key="4">
    <source>
        <dbReference type="Pfam" id="PF26103"/>
    </source>
</evidence>
<comment type="caution">
    <text evidence="6">The sequence shown here is derived from an EMBL/GenBank/DDBJ whole genome shotgun (WGS) entry which is preliminary data.</text>
</comment>
<feature type="compositionally biased region" description="Polar residues" evidence="3">
    <location>
        <begin position="1135"/>
        <end position="1149"/>
    </location>
</feature>
<feature type="compositionally biased region" description="Polar residues" evidence="3">
    <location>
        <begin position="94"/>
        <end position="104"/>
    </location>
</feature>
<evidence type="ECO:0000313" key="6">
    <source>
        <dbReference type="EMBL" id="TNM89437.1"/>
    </source>
</evidence>
<dbReference type="PANTHER" id="PTHR31139">
    <property type="entry name" value="ECTOPIC P GRANULES PROTEIN 5 HOMOLOG"/>
    <property type="match status" value="1"/>
</dbReference>
<evidence type="ECO:0000256" key="1">
    <source>
        <dbReference type="ARBA" id="ARBA00010948"/>
    </source>
</evidence>
<dbReference type="Proteomes" id="UP000516260">
    <property type="component" value="Chromosome 4"/>
</dbReference>